<gene>
    <name evidence="8" type="ORF">GCM10023215_31250</name>
</gene>
<comment type="subcellular location">
    <subcellularLocation>
        <location evidence="1">Membrane</location>
        <topology evidence="1">Lipid-anchor</topology>
    </subcellularLocation>
</comment>
<dbReference type="Proteomes" id="UP001500325">
    <property type="component" value="Unassembled WGS sequence"/>
</dbReference>
<reference evidence="9" key="1">
    <citation type="journal article" date="2019" name="Int. J. Syst. Evol. Microbiol.">
        <title>The Global Catalogue of Microorganisms (GCM) 10K type strain sequencing project: providing services to taxonomists for standard genome sequencing and annotation.</title>
        <authorList>
            <consortium name="The Broad Institute Genomics Platform"/>
            <consortium name="The Broad Institute Genome Sequencing Center for Infectious Disease"/>
            <person name="Wu L."/>
            <person name="Ma J."/>
        </authorList>
    </citation>
    <scope>NUCLEOTIDE SEQUENCE [LARGE SCALE GENOMIC DNA]</scope>
    <source>
        <strain evidence="9">JCM 18055</strain>
    </source>
</reference>
<dbReference type="PANTHER" id="PTHR30429">
    <property type="entry name" value="D-METHIONINE-BINDING LIPOPROTEIN METQ"/>
    <property type="match status" value="1"/>
</dbReference>
<keyword evidence="9" id="KW-1185">Reference proteome</keyword>
<sequence>MPRPPRPPRLPRALLRLVPAVLLAALAGTACAAPGSAPSGDSGGDGRTVSIGVADASENYWNVYKAKAAAQGITVDLVNFTDYNQPNPALSQGQLQLNEFQHLLYLANYNVRNDDTLVPIGATAVYPLPLYSTTHASVDEIPQGGKVAIPNDPTNQARALLVLQAAKLVSLKGGGNSLSTPNDVDTAASKVTVLPVDAAQTAANIDGVDAAVVNNNYANAANLGDDRILFAEDPNSEAAKPYINAFVARAADKDDPTYLKLAQLYHDPEVIDAARKDLGTAGVFKTNDAADLQATTVQIEDTIRKAGG</sequence>
<organism evidence="8 9">
    <name type="scientific">Pseudonocardia yuanmonensis</name>
    <dbReference type="NCBI Taxonomy" id="1095914"/>
    <lineage>
        <taxon>Bacteria</taxon>
        <taxon>Bacillati</taxon>
        <taxon>Actinomycetota</taxon>
        <taxon>Actinomycetes</taxon>
        <taxon>Pseudonocardiales</taxon>
        <taxon>Pseudonocardiaceae</taxon>
        <taxon>Pseudonocardia</taxon>
    </lineage>
</organism>
<feature type="chain" id="PRO_5047519840" evidence="7">
    <location>
        <begin position="33"/>
        <end position="308"/>
    </location>
</feature>
<protein>
    <submittedName>
        <fullName evidence="8">MetQ/NlpA family ABC transporter substrate-binding protein</fullName>
    </submittedName>
</protein>
<evidence type="ECO:0000256" key="6">
    <source>
        <dbReference type="ARBA" id="ARBA00023288"/>
    </source>
</evidence>
<feature type="signal peptide" evidence="7">
    <location>
        <begin position="1"/>
        <end position="32"/>
    </location>
</feature>
<dbReference type="Gene3D" id="3.40.190.10">
    <property type="entry name" value="Periplasmic binding protein-like II"/>
    <property type="match status" value="2"/>
</dbReference>
<keyword evidence="3 7" id="KW-0732">Signal</keyword>
<dbReference type="SUPFAM" id="SSF53850">
    <property type="entry name" value="Periplasmic binding protein-like II"/>
    <property type="match status" value="1"/>
</dbReference>
<keyword evidence="5" id="KW-0564">Palmitate</keyword>
<dbReference type="EMBL" id="BAABIC010000009">
    <property type="protein sequence ID" value="GAA4691985.1"/>
    <property type="molecule type" value="Genomic_DNA"/>
</dbReference>
<dbReference type="PANTHER" id="PTHR30429:SF3">
    <property type="entry name" value="LIPOPROTEIN"/>
    <property type="match status" value="1"/>
</dbReference>
<dbReference type="PROSITE" id="PS51257">
    <property type="entry name" value="PROKAR_LIPOPROTEIN"/>
    <property type="match status" value="1"/>
</dbReference>
<evidence type="ECO:0000256" key="1">
    <source>
        <dbReference type="ARBA" id="ARBA00004635"/>
    </source>
</evidence>
<evidence type="ECO:0000256" key="7">
    <source>
        <dbReference type="SAM" id="SignalP"/>
    </source>
</evidence>
<keyword evidence="4" id="KW-0472">Membrane</keyword>
<dbReference type="RefSeq" id="WP_345381229.1">
    <property type="nucleotide sequence ID" value="NZ_BAABIC010000009.1"/>
</dbReference>
<keyword evidence="6" id="KW-0449">Lipoprotein</keyword>
<accession>A0ABP8WMP4</accession>
<name>A0ABP8WMP4_9PSEU</name>
<comment type="similarity">
    <text evidence="2">Belongs to the NlpA lipoprotein family.</text>
</comment>
<comment type="caution">
    <text evidence="8">The sequence shown here is derived from an EMBL/GenBank/DDBJ whole genome shotgun (WGS) entry which is preliminary data.</text>
</comment>
<evidence type="ECO:0000313" key="9">
    <source>
        <dbReference type="Proteomes" id="UP001500325"/>
    </source>
</evidence>
<evidence type="ECO:0000313" key="8">
    <source>
        <dbReference type="EMBL" id="GAA4691985.1"/>
    </source>
</evidence>
<dbReference type="InterPro" id="IPR004872">
    <property type="entry name" value="Lipoprotein_NlpA"/>
</dbReference>
<evidence type="ECO:0000256" key="2">
    <source>
        <dbReference type="ARBA" id="ARBA00008973"/>
    </source>
</evidence>
<evidence type="ECO:0000256" key="4">
    <source>
        <dbReference type="ARBA" id="ARBA00023136"/>
    </source>
</evidence>
<dbReference type="Pfam" id="PF03180">
    <property type="entry name" value="Lipoprotein_9"/>
    <property type="match status" value="1"/>
</dbReference>
<evidence type="ECO:0000256" key="5">
    <source>
        <dbReference type="ARBA" id="ARBA00023139"/>
    </source>
</evidence>
<evidence type="ECO:0000256" key="3">
    <source>
        <dbReference type="ARBA" id="ARBA00022729"/>
    </source>
</evidence>
<proteinExistence type="inferred from homology"/>